<sequence>MKEKITAFFNKVSPWFDKLGTNPYLQTISGAMMSTLGPVFIGSISVLLIVLLNFIPGMKELTAFTEILSKVNQMTIGSLAIYITILMGYHLVRKLDNKEDPVSAGVISLMSFLIITPSGQMIDKTAGIPFTWLGSQGIFSAMIVGLVSASLYLRIKKKGWTIKMPAGVPPMVTRMFEALIPAILIGILFIFISFLFNMTSFGSMHQFVYSIIQQPLKGIGGSIGAMIFLSLLQQILWFFGIHGTNVIMPLVTPLWMAMDVENLNAVQAGQVPPNIVGLAFFSIMTFGGLALGLVVLMLRAKSKQFREVGKISILPALFGITEPVIFGMPLVLNFNLAIPFITNNTIALILAYFLTKMGLVARFIGVQSIFGLPVGLHAAVEGSLSVIILQLFIQFILSPLLWYPWFKHLDNITYQLEQEAAKLEGQS</sequence>
<dbReference type="Proteomes" id="UP000095256">
    <property type="component" value="Unassembled WGS sequence"/>
</dbReference>
<keyword evidence="5 9" id="KW-0812">Transmembrane</keyword>
<evidence type="ECO:0000256" key="1">
    <source>
        <dbReference type="ARBA" id="ARBA00004651"/>
    </source>
</evidence>
<dbReference type="PANTHER" id="PTHR33989:SF4">
    <property type="entry name" value="PTS SYSTEM N,N'-DIACETYLCHITOBIOSE-SPECIFIC EIIC COMPONENT"/>
    <property type="match status" value="1"/>
</dbReference>
<comment type="function">
    <text evidence="8">The phosphoenolpyruvate-dependent sugar phosphotransferase system (PTS), a major carbohydrate active -transport system, catalyzes the phosphorylation of incoming sugar substrates concomitant with their translocation across the cell membrane.</text>
</comment>
<dbReference type="RefSeq" id="WP_069697979.1">
    <property type="nucleotide sequence ID" value="NZ_JAGGMA010000002.1"/>
</dbReference>
<feature type="transmembrane region" description="Helical" evidence="9">
    <location>
        <begin position="275"/>
        <end position="299"/>
    </location>
</feature>
<dbReference type="InterPro" id="IPR004796">
    <property type="entry name" value="PTS_IIC_cello"/>
</dbReference>
<feature type="transmembrane region" description="Helical" evidence="9">
    <location>
        <begin position="134"/>
        <end position="155"/>
    </location>
</feature>
<keyword evidence="12" id="KW-1185">Reference proteome</keyword>
<dbReference type="Pfam" id="PF02378">
    <property type="entry name" value="PTS_EIIC"/>
    <property type="match status" value="1"/>
</dbReference>
<evidence type="ECO:0000256" key="8">
    <source>
        <dbReference type="PIRNR" id="PIRNR006351"/>
    </source>
</evidence>
<feature type="transmembrane region" description="Helical" evidence="9">
    <location>
        <begin position="104"/>
        <end position="122"/>
    </location>
</feature>
<dbReference type="NCBIfam" id="TIGR00410">
    <property type="entry name" value="lacE"/>
    <property type="match status" value="1"/>
</dbReference>
<evidence type="ECO:0000313" key="12">
    <source>
        <dbReference type="Proteomes" id="UP000095256"/>
    </source>
</evidence>
<keyword evidence="3 8" id="KW-1003">Cell membrane</keyword>
<keyword evidence="6 9" id="KW-1133">Transmembrane helix</keyword>
<feature type="transmembrane region" description="Helical" evidence="9">
    <location>
        <begin position="75"/>
        <end position="92"/>
    </location>
</feature>
<dbReference type="GO" id="GO:0008982">
    <property type="term" value="F:protein-N(PI)-phosphohistidine-sugar phosphotransferase activity"/>
    <property type="evidence" value="ECO:0007669"/>
    <property type="project" value="UniProtKB-UniRule"/>
</dbReference>
<feature type="transmembrane region" description="Helical" evidence="9">
    <location>
        <begin position="311"/>
        <end position="330"/>
    </location>
</feature>
<keyword evidence="2 8" id="KW-0813">Transport</keyword>
<dbReference type="PIRSF" id="PIRSF006351">
    <property type="entry name" value="PTS_EIIC-Cellobiose"/>
    <property type="match status" value="1"/>
</dbReference>
<feature type="domain" description="PTS EIIC type-3" evidence="10">
    <location>
        <begin position="8"/>
        <end position="405"/>
    </location>
</feature>
<feature type="transmembrane region" description="Helical" evidence="9">
    <location>
        <begin position="359"/>
        <end position="380"/>
    </location>
</feature>
<evidence type="ECO:0000256" key="3">
    <source>
        <dbReference type="ARBA" id="ARBA00022475"/>
    </source>
</evidence>
<comment type="subcellular location">
    <subcellularLocation>
        <location evidence="1">Cell membrane</location>
        <topology evidence="1">Multi-pass membrane protein</topology>
    </subcellularLocation>
</comment>
<feature type="transmembrane region" description="Helical" evidence="9">
    <location>
        <begin position="336"/>
        <end position="354"/>
    </location>
</feature>
<organism evidence="11 12">
    <name type="scientific">Enterococcus rivorum</name>
    <dbReference type="NCBI Taxonomy" id="762845"/>
    <lineage>
        <taxon>Bacteria</taxon>
        <taxon>Bacillati</taxon>
        <taxon>Bacillota</taxon>
        <taxon>Bacilli</taxon>
        <taxon>Lactobacillales</taxon>
        <taxon>Enterococcaceae</taxon>
        <taxon>Enterococcus</taxon>
    </lineage>
</organism>
<comment type="caution">
    <text evidence="11">The sequence shown here is derived from an EMBL/GenBank/DDBJ whole genome shotgun (WGS) entry which is preliminary data.</text>
</comment>
<dbReference type="GO" id="GO:1901264">
    <property type="term" value="P:carbohydrate derivative transport"/>
    <property type="evidence" value="ECO:0007669"/>
    <property type="project" value="TreeGrafter"/>
</dbReference>
<dbReference type="InterPro" id="IPR004501">
    <property type="entry name" value="PTS_EIIC_3"/>
</dbReference>
<dbReference type="PANTHER" id="PTHR33989">
    <property type="match status" value="1"/>
</dbReference>
<feature type="transmembrane region" description="Helical" evidence="9">
    <location>
        <begin position="208"/>
        <end position="229"/>
    </location>
</feature>
<dbReference type="EMBL" id="MIEK01000012">
    <property type="protein sequence ID" value="OEH83024.1"/>
    <property type="molecule type" value="Genomic_DNA"/>
</dbReference>
<feature type="transmembrane region" description="Helical" evidence="9">
    <location>
        <begin position="236"/>
        <end position="255"/>
    </location>
</feature>
<accession>A0A1E5KZ01</accession>
<feature type="transmembrane region" description="Helical" evidence="9">
    <location>
        <begin position="36"/>
        <end position="55"/>
    </location>
</feature>
<evidence type="ECO:0000256" key="5">
    <source>
        <dbReference type="ARBA" id="ARBA00022692"/>
    </source>
</evidence>
<dbReference type="GO" id="GO:0005886">
    <property type="term" value="C:plasma membrane"/>
    <property type="evidence" value="ECO:0007669"/>
    <property type="project" value="UniProtKB-SubCell"/>
</dbReference>
<keyword evidence="4 8" id="KW-0762">Sugar transport</keyword>
<dbReference type="InterPro" id="IPR003352">
    <property type="entry name" value="PTS_EIIC"/>
</dbReference>
<evidence type="ECO:0000256" key="9">
    <source>
        <dbReference type="SAM" id="Phobius"/>
    </source>
</evidence>
<evidence type="ECO:0000256" key="7">
    <source>
        <dbReference type="ARBA" id="ARBA00023136"/>
    </source>
</evidence>
<gene>
    <name evidence="11" type="ORF">BCR26_01770</name>
</gene>
<proteinExistence type="predicted"/>
<feature type="transmembrane region" description="Helical" evidence="9">
    <location>
        <begin position="386"/>
        <end position="406"/>
    </location>
</feature>
<evidence type="ECO:0000313" key="11">
    <source>
        <dbReference type="EMBL" id="OEH83024.1"/>
    </source>
</evidence>
<dbReference type="AlphaFoldDB" id="A0A1E5KZ01"/>
<evidence type="ECO:0000256" key="2">
    <source>
        <dbReference type="ARBA" id="ARBA00022448"/>
    </source>
</evidence>
<reference evidence="11 12" key="1">
    <citation type="submission" date="2016-09" db="EMBL/GenBank/DDBJ databases">
        <authorList>
            <person name="Capua I."/>
            <person name="De Benedictis P."/>
            <person name="Joannis T."/>
            <person name="Lombin L.H."/>
            <person name="Cattoli G."/>
        </authorList>
    </citation>
    <scope>NUCLEOTIDE SEQUENCE [LARGE SCALE GENOMIC DNA]</scope>
    <source>
        <strain evidence="11 12">LMG 25899</strain>
    </source>
</reference>
<dbReference type="STRING" id="762845.BCR26_01770"/>
<protein>
    <recommendedName>
        <fullName evidence="8">Permease IIC component</fullName>
    </recommendedName>
</protein>
<keyword evidence="7 8" id="KW-0472">Membrane</keyword>
<evidence type="ECO:0000256" key="6">
    <source>
        <dbReference type="ARBA" id="ARBA00022989"/>
    </source>
</evidence>
<dbReference type="GO" id="GO:0009401">
    <property type="term" value="P:phosphoenolpyruvate-dependent sugar phosphotransferase system"/>
    <property type="evidence" value="ECO:0007669"/>
    <property type="project" value="InterPro"/>
</dbReference>
<dbReference type="OrthoDB" id="1550290at2"/>
<evidence type="ECO:0000256" key="4">
    <source>
        <dbReference type="ARBA" id="ARBA00022597"/>
    </source>
</evidence>
<feature type="transmembrane region" description="Helical" evidence="9">
    <location>
        <begin position="176"/>
        <end position="196"/>
    </location>
</feature>
<dbReference type="InterPro" id="IPR051088">
    <property type="entry name" value="PTS_Sugar-EIIC/EIIB"/>
</dbReference>
<name>A0A1E5KZ01_9ENTE</name>
<evidence type="ECO:0000259" key="10">
    <source>
        <dbReference type="PROSITE" id="PS51105"/>
    </source>
</evidence>
<dbReference type="PROSITE" id="PS51105">
    <property type="entry name" value="PTS_EIIC_TYPE_3"/>
    <property type="match status" value="1"/>
</dbReference>